<dbReference type="PANTHER" id="PTHR36512:SF3">
    <property type="entry name" value="BLR5678 PROTEIN"/>
    <property type="match status" value="1"/>
</dbReference>
<comment type="caution">
    <text evidence="2">The sequence shown here is derived from an EMBL/GenBank/DDBJ whole genome shotgun (WGS) entry which is preliminary data.</text>
</comment>
<evidence type="ECO:0000256" key="1">
    <source>
        <dbReference type="ARBA" id="ARBA00007068"/>
    </source>
</evidence>
<dbReference type="EMBL" id="QZKU01000113">
    <property type="protein sequence ID" value="RJP17643.1"/>
    <property type="molecule type" value="Genomic_DNA"/>
</dbReference>
<dbReference type="CDD" id="cd02252">
    <property type="entry name" value="nylC_like"/>
    <property type="match status" value="1"/>
</dbReference>
<proteinExistence type="inferred from homology"/>
<dbReference type="Gene3D" id="3.60.70.12">
    <property type="entry name" value="L-amino peptidase D-ALA esterase/amidase"/>
    <property type="match status" value="1"/>
</dbReference>
<comment type="similarity">
    <text evidence="1">Belongs to the peptidase S58 family.</text>
</comment>
<reference evidence="2 3" key="1">
    <citation type="journal article" date="2017" name="ISME J.">
        <title>Energy and carbon metabolisms in a deep terrestrial subsurface fluid microbial community.</title>
        <authorList>
            <person name="Momper L."/>
            <person name="Jungbluth S.P."/>
            <person name="Lee M.D."/>
            <person name="Amend J.P."/>
        </authorList>
    </citation>
    <scope>NUCLEOTIDE SEQUENCE [LARGE SCALE GENOMIC DNA]</scope>
    <source>
        <strain evidence="2">SURF_5</strain>
    </source>
</reference>
<dbReference type="Proteomes" id="UP000265882">
    <property type="component" value="Unassembled WGS sequence"/>
</dbReference>
<organism evidence="2 3">
    <name type="scientific">Abyssobacteria bacterium (strain SURF_5)</name>
    <dbReference type="NCBI Taxonomy" id="2093360"/>
    <lineage>
        <taxon>Bacteria</taxon>
        <taxon>Pseudomonadati</taxon>
        <taxon>Candidatus Hydrogenedentota</taxon>
        <taxon>Candidatus Abyssobacteria</taxon>
    </lineage>
</organism>
<evidence type="ECO:0000313" key="2">
    <source>
        <dbReference type="EMBL" id="RJP17643.1"/>
    </source>
</evidence>
<protein>
    <submittedName>
        <fullName evidence="2">Peptidase S58 family protein</fullName>
    </submittedName>
</protein>
<dbReference type="InterPro" id="IPR005321">
    <property type="entry name" value="Peptidase_S58_DmpA"/>
</dbReference>
<accession>A0A3A4N7G4</accession>
<dbReference type="PANTHER" id="PTHR36512">
    <property type="entry name" value="D-AMINOPEPTIDASE"/>
    <property type="match status" value="1"/>
</dbReference>
<dbReference type="GO" id="GO:0004177">
    <property type="term" value="F:aminopeptidase activity"/>
    <property type="evidence" value="ECO:0007669"/>
    <property type="project" value="TreeGrafter"/>
</dbReference>
<evidence type="ECO:0000313" key="3">
    <source>
        <dbReference type="Proteomes" id="UP000265882"/>
    </source>
</evidence>
<dbReference type="AlphaFoldDB" id="A0A3A4N7G4"/>
<gene>
    <name evidence="2" type="ORF">C4520_16070</name>
</gene>
<dbReference type="Pfam" id="PF03576">
    <property type="entry name" value="Peptidase_S58"/>
    <property type="match status" value="1"/>
</dbReference>
<sequence>MDPSGYLTDIGGLRVGHATDRSGVTGCTVILCDAPMTGGVDVRGSATGTREIELLRPTHLIQHVHAILLAGGSAYGLDAAAGVMRFLEEHDIGFDIRIAKVPIIPAAILLDLAIGNPTARPTGEMAYQACSEAGSGSFGRGNVGAGTGATVGKIYGMSRAMKSGIGTACVDVAGGIKVGALFAVNAFGDIVDPSTGVIVAGARLPDDSGFADTACVLKQDPAGTVLGFPNTVIGLAATNAFLTKEETCKFAQMASNGIAKTVSPAHTSFDGDVVFALSRADSRLSAPVSAIGCAAAEAVASAILDAVACAESIEQIPAARDVSFSRRKT</sequence>
<dbReference type="SUPFAM" id="SSF56266">
    <property type="entry name" value="DmpA/ArgJ-like"/>
    <property type="match status" value="1"/>
</dbReference>
<name>A0A3A4N7G4_ABYX5</name>
<dbReference type="InterPro" id="IPR016117">
    <property type="entry name" value="ArgJ-like_dom_sf"/>
</dbReference>